<feature type="transmembrane region" description="Helical" evidence="9">
    <location>
        <begin position="179"/>
        <end position="201"/>
    </location>
</feature>
<protein>
    <recommendedName>
        <fullName evidence="10">Phosphate transport system permease protein</fullName>
    </recommendedName>
</protein>
<dbReference type="InterPro" id="IPR035906">
    <property type="entry name" value="MetI-like_sf"/>
</dbReference>
<dbReference type="InterPro" id="IPR011864">
    <property type="entry name" value="Phosphate_PstC"/>
</dbReference>
<dbReference type="GO" id="GO:0005886">
    <property type="term" value="C:plasma membrane"/>
    <property type="evidence" value="ECO:0007669"/>
    <property type="project" value="UniProtKB-SubCell"/>
</dbReference>
<sequence length="325" mass="34398">MDATMDSSGAVDRIPIHQAKRIGGLSDPLFVGALWGCGLLVLVLLALIIGQLFLGGLPALREFGLDFLWTASWNPVTEKYGALVMIYGTVFSAVIAVIVALPLSFGIAFFLTEIAPQSLKRPIGVAVQLLAAVPSIIYGMWGFFIVAPLMAQYVQSPLIDLLGPIPVLGLLFQGPPLGSGMFTAGLILAVMIVPFITAMFVETLESIPPMLKESAYGVGCTTYEVYRNVSVPYGRTAMVGAVMLGLGRALGETMAVTFVIGNATRLSASLFAPGATIASTIANEFPEAPIGSLKLTSLLQLGFILFVISFIVLALSRALVRSRLD</sequence>
<proteinExistence type="inferred from homology"/>
<dbReference type="Proteomes" id="UP000606044">
    <property type="component" value="Unassembled WGS sequence"/>
</dbReference>
<reference evidence="12" key="2">
    <citation type="submission" date="2020-09" db="EMBL/GenBank/DDBJ databases">
        <authorList>
            <person name="Sun Q."/>
            <person name="Sedlacek I."/>
        </authorList>
    </citation>
    <scope>NUCLEOTIDE SEQUENCE</scope>
    <source>
        <strain evidence="12">CCM 7897</strain>
    </source>
</reference>
<dbReference type="PANTHER" id="PTHR30425:SF1">
    <property type="entry name" value="PHOSPHATE TRANSPORT SYSTEM PERMEASE PROTEIN PSTC"/>
    <property type="match status" value="1"/>
</dbReference>
<keyword evidence="3 9" id="KW-0813">Transport</keyword>
<evidence type="ECO:0000313" key="13">
    <source>
        <dbReference type="Proteomes" id="UP000606044"/>
    </source>
</evidence>
<name>A0A917C9Q5_9HYPH</name>
<evidence type="ECO:0000256" key="9">
    <source>
        <dbReference type="RuleBase" id="RU363032"/>
    </source>
</evidence>
<gene>
    <name evidence="12" type="primary">pstC</name>
    <name evidence="12" type="ORF">GCM10007301_44080</name>
</gene>
<keyword evidence="5 10" id="KW-0592">Phosphate transport</keyword>
<keyword evidence="6 9" id="KW-0812">Transmembrane</keyword>
<reference evidence="12" key="1">
    <citation type="journal article" date="2014" name="Int. J. Syst. Evol. Microbiol.">
        <title>Complete genome sequence of Corynebacterium casei LMG S-19264T (=DSM 44701T), isolated from a smear-ripened cheese.</title>
        <authorList>
            <consortium name="US DOE Joint Genome Institute (JGI-PGF)"/>
            <person name="Walter F."/>
            <person name="Albersmeier A."/>
            <person name="Kalinowski J."/>
            <person name="Ruckert C."/>
        </authorList>
    </citation>
    <scope>NUCLEOTIDE SEQUENCE</scope>
    <source>
        <strain evidence="12">CCM 7897</strain>
    </source>
</reference>
<comment type="subcellular location">
    <subcellularLocation>
        <location evidence="10">Cell inner membrane</location>
        <topology evidence="10">Multi-pass membrane protein</topology>
    </subcellularLocation>
    <subcellularLocation>
        <location evidence="1 9">Cell membrane</location>
        <topology evidence="1 9">Multi-pass membrane protein</topology>
    </subcellularLocation>
</comment>
<accession>A0A917C9Q5</accession>
<feature type="transmembrane region" description="Helical" evidence="9">
    <location>
        <begin position="123"/>
        <end position="147"/>
    </location>
</feature>
<comment type="caution">
    <text evidence="12">The sequence shown here is derived from an EMBL/GenBank/DDBJ whole genome shotgun (WGS) entry which is preliminary data.</text>
</comment>
<keyword evidence="13" id="KW-1185">Reference proteome</keyword>
<feature type="domain" description="ABC transmembrane type-1" evidence="11">
    <location>
        <begin position="86"/>
        <end position="316"/>
    </location>
</feature>
<evidence type="ECO:0000256" key="1">
    <source>
        <dbReference type="ARBA" id="ARBA00004651"/>
    </source>
</evidence>
<dbReference type="GO" id="GO:0006817">
    <property type="term" value="P:phosphate ion transport"/>
    <property type="evidence" value="ECO:0007669"/>
    <property type="project" value="UniProtKB-KW"/>
</dbReference>
<feature type="transmembrane region" description="Helical" evidence="9">
    <location>
        <begin position="29"/>
        <end position="60"/>
    </location>
</feature>
<keyword evidence="4" id="KW-1003">Cell membrane</keyword>
<keyword evidence="7 9" id="KW-1133">Transmembrane helix</keyword>
<keyword evidence="8 9" id="KW-0472">Membrane</keyword>
<comment type="similarity">
    <text evidence="2 10">Belongs to the binding-protein-dependent transport system permease family. CysTW subfamily.</text>
</comment>
<dbReference type="InterPro" id="IPR051124">
    <property type="entry name" value="Phosphate_Transport_Permease"/>
</dbReference>
<evidence type="ECO:0000256" key="6">
    <source>
        <dbReference type="ARBA" id="ARBA00022692"/>
    </source>
</evidence>
<evidence type="ECO:0000256" key="3">
    <source>
        <dbReference type="ARBA" id="ARBA00022448"/>
    </source>
</evidence>
<organism evidence="12 13">
    <name type="scientific">Azorhizobium oxalatiphilum</name>
    <dbReference type="NCBI Taxonomy" id="980631"/>
    <lineage>
        <taxon>Bacteria</taxon>
        <taxon>Pseudomonadati</taxon>
        <taxon>Pseudomonadota</taxon>
        <taxon>Alphaproteobacteria</taxon>
        <taxon>Hyphomicrobiales</taxon>
        <taxon>Xanthobacteraceae</taxon>
        <taxon>Azorhizobium</taxon>
    </lineage>
</organism>
<dbReference type="AlphaFoldDB" id="A0A917C9Q5"/>
<evidence type="ECO:0000256" key="2">
    <source>
        <dbReference type="ARBA" id="ARBA00007069"/>
    </source>
</evidence>
<dbReference type="CDD" id="cd06261">
    <property type="entry name" value="TM_PBP2"/>
    <property type="match status" value="1"/>
</dbReference>
<dbReference type="SUPFAM" id="SSF161098">
    <property type="entry name" value="MetI-like"/>
    <property type="match status" value="1"/>
</dbReference>
<evidence type="ECO:0000256" key="4">
    <source>
        <dbReference type="ARBA" id="ARBA00022475"/>
    </source>
</evidence>
<dbReference type="Gene3D" id="1.10.3720.10">
    <property type="entry name" value="MetI-like"/>
    <property type="match status" value="1"/>
</dbReference>
<feature type="transmembrane region" description="Helical" evidence="9">
    <location>
        <begin position="298"/>
        <end position="320"/>
    </location>
</feature>
<dbReference type="GO" id="GO:0005315">
    <property type="term" value="F:phosphate transmembrane transporter activity"/>
    <property type="evidence" value="ECO:0007669"/>
    <property type="project" value="InterPro"/>
</dbReference>
<keyword evidence="10" id="KW-0997">Cell inner membrane</keyword>
<dbReference type="PANTHER" id="PTHR30425">
    <property type="entry name" value="PHOSPHATE TRANSPORT SYSTEM PERMEASE PROTEIN PST"/>
    <property type="match status" value="1"/>
</dbReference>
<dbReference type="EMBL" id="BMCT01000007">
    <property type="protein sequence ID" value="GGF79234.1"/>
    <property type="molecule type" value="Genomic_DNA"/>
</dbReference>
<dbReference type="NCBIfam" id="TIGR02138">
    <property type="entry name" value="phosphate_pstC"/>
    <property type="match status" value="1"/>
</dbReference>
<feature type="transmembrane region" description="Helical" evidence="9">
    <location>
        <begin position="80"/>
        <end position="111"/>
    </location>
</feature>
<evidence type="ECO:0000256" key="8">
    <source>
        <dbReference type="ARBA" id="ARBA00023136"/>
    </source>
</evidence>
<evidence type="ECO:0000256" key="10">
    <source>
        <dbReference type="RuleBase" id="RU363054"/>
    </source>
</evidence>
<evidence type="ECO:0000313" key="12">
    <source>
        <dbReference type="EMBL" id="GGF79234.1"/>
    </source>
</evidence>
<dbReference type="InterPro" id="IPR000515">
    <property type="entry name" value="MetI-like"/>
</dbReference>
<evidence type="ECO:0000256" key="5">
    <source>
        <dbReference type="ARBA" id="ARBA00022592"/>
    </source>
</evidence>
<evidence type="ECO:0000256" key="7">
    <source>
        <dbReference type="ARBA" id="ARBA00022989"/>
    </source>
</evidence>
<feature type="transmembrane region" description="Helical" evidence="9">
    <location>
        <begin position="153"/>
        <end position="172"/>
    </location>
</feature>
<dbReference type="PROSITE" id="PS50928">
    <property type="entry name" value="ABC_TM1"/>
    <property type="match status" value="1"/>
</dbReference>
<comment type="function">
    <text evidence="10">Part of the binding-protein-dependent transport system for phosphate; probably responsible for the translocation of the substrate across the membrane.</text>
</comment>
<dbReference type="RefSeq" id="WP_188582599.1">
    <property type="nucleotide sequence ID" value="NZ_BMCT01000007.1"/>
</dbReference>
<dbReference type="Pfam" id="PF00528">
    <property type="entry name" value="BPD_transp_1"/>
    <property type="match status" value="1"/>
</dbReference>
<evidence type="ECO:0000259" key="11">
    <source>
        <dbReference type="PROSITE" id="PS50928"/>
    </source>
</evidence>